<name>A0AA38TK15_9ASTR</name>
<feature type="compositionally biased region" description="Basic and acidic residues" evidence="1">
    <location>
        <begin position="47"/>
        <end position="63"/>
    </location>
</feature>
<protein>
    <submittedName>
        <fullName evidence="2">Uncharacterized protein</fullName>
    </submittedName>
</protein>
<organism evidence="2 3">
    <name type="scientific">Centaurea solstitialis</name>
    <name type="common">yellow star-thistle</name>
    <dbReference type="NCBI Taxonomy" id="347529"/>
    <lineage>
        <taxon>Eukaryota</taxon>
        <taxon>Viridiplantae</taxon>
        <taxon>Streptophyta</taxon>
        <taxon>Embryophyta</taxon>
        <taxon>Tracheophyta</taxon>
        <taxon>Spermatophyta</taxon>
        <taxon>Magnoliopsida</taxon>
        <taxon>eudicotyledons</taxon>
        <taxon>Gunneridae</taxon>
        <taxon>Pentapetalae</taxon>
        <taxon>asterids</taxon>
        <taxon>campanulids</taxon>
        <taxon>Asterales</taxon>
        <taxon>Asteraceae</taxon>
        <taxon>Carduoideae</taxon>
        <taxon>Cardueae</taxon>
        <taxon>Centaureinae</taxon>
        <taxon>Centaurea</taxon>
    </lineage>
</organism>
<evidence type="ECO:0000256" key="1">
    <source>
        <dbReference type="SAM" id="MobiDB-lite"/>
    </source>
</evidence>
<feature type="region of interest" description="Disordered" evidence="1">
    <location>
        <begin position="94"/>
        <end position="113"/>
    </location>
</feature>
<dbReference type="Proteomes" id="UP001172457">
    <property type="component" value="Chromosome 2"/>
</dbReference>
<dbReference type="EMBL" id="JARYMX010000002">
    <property type="protein sequence ID" value="KAJ9562363.1"/>
    <property type="molecule type" value="Genomic_DNA"/>
</dbReference>
<reference evidence="2" key="1">
    <citation type="submission" date="2023-03" db="EMBL/GenBank/DDBJ databases">
        <title>Chromosome-scale reference genome and RAD-based genetic map of yellow starthistle (Centaurea solstitialis) reveal putative structural variation and QTLs associated with invader traits.</title>
        <authorList>
            <person name="Reatini B."/>
            <person name="Cang F.A."/>
            <person name="Jiang Q."/>
            <person name="Mckibben M.T.W."/>
            <person name="Barker M.S."/>
            <person name="Rieseberg L.H."/>
            <person name="Dlugosch K.M."/>
        </authorList>
    </citation>
    <scope>NUCLEOTIDE SEQUENCE</scope>
    <source>
        <strain evidence="2">CAN-66</strain>
        <tissue evidence="2">Leaf</tissue>
    </source>
</reference>
<feature type="region of interest" description="Disordered" evidence="1">
    <location>
        <begin position="45"/>
        <end position="65"/>
    </location>
</feature>
<keyword evidence="3" id="KW-1185">Reference proteome</keyword>
<gene>
    <name evidence="2" type="ORF">OSB04_007523</name>
</gene>
<evidence type="ECO:0000313" key="2">
    <source>
        <dbReference type="EMBL" id="KAJ9562363.1"/>
    </source>
</evidence>
<sequence length="157" mass="17055">MVISSSDGKRAEALSHLGADRFLIFIKNGVGDAAAAAGRAYGPTPDIRPELGSKGERISDHDYGGGGGRQVPWFSYLYILGEIDLTRLFDEKRPKCSANQSKSRKQSKSSPTVQDITTEYPFVSPLRGTTSKWLLGVLKRQVGVLKGQVAHVAHVKE</sequence>
<evidence type="ECO:0000313" key="3">
    <source>
        <dbReference type="Proteomes" id="UP001172457"/>
    </source>
</evidence>
<dbReference type="AlphaFoldDB" id="A0AA38TK15"/>
<proteinExistence type="predicted"/>
<comment type="caution">
    <text evidence="2">The sequence shown here is derived from an EMBL/GenBank/DDBJ whole genome shotgun (WGS) entry which is preliminary data.</text>
</comment>
<accession>A0AA38TK15</accession>